<comment type="caution">
    <text evidence="2">The sequence shown here is derived from an EMBL/GenBank/DDBJ whole genome shotgun (WGS) entry which is preliminary data.</text>
</comment>
<dbReference type="InterPro" id="IPR046960">
    <property type="entry name" value="PPR_At4g14850-like_plant"/>
</dbReference>
<evidence type="ECO:0000256" key="1">
    <source>
        <dbReference type="ARBA" id="ARBA00022737"/>
    </source>
</evidence>
<dbReference type="EMBL" id="LIHL02000016">
    <property type="protein sequence ID" value="KAF5443393.1"/>
    <property type="molecule type" value="Genomic_DNA"/>
</dbReference>
<reference evidence="2" key="2">
    <citation type="submission" date="2020-03" db="EMBL/GenBank/DDBJ databases">
        <title>Walnut 2.0.</title>
        <authorList>
            <person name="Marrano A."/>
            <person name="Britton M."/>
            <person name="Zimin A.V."/>
            <person name="Zaini P.A."/>
            <person name="Workman R."/>
            <person name="Puiu D."/>
            <person name="Bianco L."/>
            <person name="Allen B.J."/>
            <person name="Troggio M."/>
            <person name="Leslie C.A."/>
            <person name="Timp W."/>
            <person name="Dendekar A."/>
            <person name="Salzberg S.L."/>
            <person name="Neale D.B."/>
        </authorList>
    </citation>
    <scope>NUCLEOTIDE SEQUENCE</scope>
    <source>
        <tissue evidence="2">Leaves</tissue>
    </source>
</reference>
<dbReference type="Gramene" id="Jr16_12480_p1">
    <property type="protein sequence ID" value="cds.Jr16_12480_p1"/>
    <property type="gene ID" value="Jr16_12480"/>
</dbReference>
<name>A0A833WC89_JUGRE</name>
<evidence type="ECO:0000313" key="2">
    <source>
        <dbReference type="EMBL" id="KAF5443393.1"/>
    </source>
</evidence>
<dbReference type="InterPro" id="IPR002885">
    <property type="entry name" value="PPR_rpt"/>
</dbReference>
<keyword evidence="1" id="KW-0677">Repeat</keyword>
<evidence type="ECO:0000313" key="3">
    <source>
        <dbReference type="Proteomes" id="UP000619265"/>
    </source>
</evidence>
<dbReference type="Pfam" id="PF20431">
    <property type="entry name" value="E_motif"/>
    <property type="match status" value="1"/>
</dbReference>
<proteinExistence type="predicted"/>
<dbReference type="GO" id="GO:0099402">
    <property type="term" value="P:plant organ development"/>
    <property type="evidence" value="ECO:0007669"/>
    <property type="project" value="UniProtKB-ARBA"/>
</dbReference>
<dbReference type="PANTHER" id="PTHR47926:SF344">
    <property type="entry name" value="OS07G0636900 PROTEIN"/>
    <property type="match status" value="1"/>
</dbReference>
<dbReference type="Pfam" id="PF01535">
    <property type="entry name" value="PPR"/>
    <property type="match status" value="2"/>
</dbReference>
<dbReference type="InterPro" id="IPR011990">
    <property type="entry name" value="TPR-like_helical_dom_sf"/>
</dbReference>
<dbReference type="Proteomes" id="UP000619265">
    <property type="component" value="Unassembled WGS sequence"/>
</dbReference>
<gene>
    <name evidence="2" type="ORF">F2P56_035950</name>
</gene>
<dbReference type="Gene3D" id="1.25.40.10">
    <property type="entry name" value="Tetratricopeptide repeat domain"/>
    <property type="match status" value="2"/>
</dbReference>
<reference evidence="2" key="1">
    <citation type="submission" date="2015-10" db="EMBL/GenBank/DDBJ databases">
        <authorList>
            <person name="Martinez-Garcia P.J."/>
            <person name="Crepeau M.W."/>
            <person name="Puiu D."/>
            <person name="Gonzalez-Ibeas D."/>
            <person name="Whalen J."/>
            <person name="Stevens K."/>
            <person name="Paul R."/>
            <person name="Butterfield T."/>
            <person name="Britton M."/>
            <person name="Reagan R."/>
            <person name="Chakraborty S."/>
            <person name="Walawage S.L."/>
            <person name="Vasquez-Gross H.A."/>
            <person name="Cardeno C."/>
            <person name="Famula R."/>
            <person name="Pratt K."/>
            <person name="Kuruganti S."/>
            <person name="Aradhya M.K."/>
            <person name="Leslie C.A."/>
            <person name="Dandekar A.M."/>
            <person name="Salzberg S.L."/>
            <person name="Wegrzyn J.L."/>
            <person name="Langley C.H."/>
            <person name="Neale D.B."/>
        </authorList>
    </citation>
    <scope>NUCLEOTIDE SEQUENCE</scope>
    <source>
        <tissue evidence="2">Leaves</tissue>
    </source>
</reference>
<dbReference type="GO" id="GO:0009451">
    <property type="term" value="P:RNA modification"/>
    <property type="evidence" value="ECO:0007669"/>
    <property type="project" value="InterPro"/>
</dbReference>
<dbReference type="GO" id="GO:0003723">
    <property type="term" value="F:RNA binding"/>
    <property type="evidence" value="ECO:0007669"/>
    <property type="project" value="InterPro"/>
</dbReference>
<dbReference type="AlphaFoldDB" id="A0A833WC89"/>
<dbReference type="PANTHER" id="PTHR47926">
    <property type="entry name" value="PENTATRICOPEPTIDE REPEAT-CONTAINING PROTEIN"/>
    <property type="match status" value="1"/>
</dbReference>
<sequence>MTLYMPLFRSCTTLRTLTQLHAHLFVTRLHEDPLASTKLIESYAQMGSLQSSRLVFETFPNPDSFMWGVLIKCHVWNHFFQESISLYHKMLYHQVQVNRFIYPSILRACSGFGDLGIGGKVHGRIIKFGFYFSLMRNFGIEPNTEHFSVVVDLLSRSGDLNGAYEIIKSMPLPVDASIWGALLNGCRIHQRMDMIKSIKRDLVDISTDDTGYYTLLSNIYAEGGDWNEVRKVRSKMEGIGLTKVPGWSSIELEKTIYRFGAGDSSHLQTNEIYRVLKNFPTLDSEPRYNVENDSSIANFSQGR</sequence>
<accession>A0A833WC89</accession>
<dbReference type="FunFam" id="1.25.40.10:FF:000158">
    <property type="entry name" value="pentatricopeptide repeat-containing protein At2g33680"/>
    <property type="match status" value="1"/>
</dbReference>
<organism evidence="2 3">
    <name type="scientific">Juglans regia</name>
    <name type="common">English walnut</name>
    <dbReference type="NCBI Taxonomy" id="51240"/>
    <lineage>
        <taxon>Eukaryota</taxon>
        <taxon>Viridiplantae</taxon>
        <taxon>Streptophyta</taxon>
        <taxon>Embryophyta</taxon>
        <taxon>Tracheophyta</taxon>
        <taxon>Spermatophyta</taxon>
        <taxon>Magnoliopsida</taxon>
        <taxon>eudicotyledons</taxon>
        <taxon>Gunneridae</taxon>
        <taxon>Pentapetalae</taxon>
        <taxon>rosids</taxon>
        <taxon>fabids</taxon>
        <taxon>Fagales</taxon>
        <taxon>Juglandaceae</taxon>
        <taxon>Juglans</taxon>
    </lineage>
</organism>
<protein>
    <submittedName>
        <fullName evidence="2">Uncharacterized protein</fullName>
    </submittedName>
</protein>
<dbReference type="InterPro" id="IPR046848">
    <property type="entry name" value="E_motif"/>
</dbReference>